<gene>
    <name evidence="15" type="primary">POLQ_0</name>
    <name evidence="15" type="ORF">g.1404</name>
</gene>
<dbReference type="InterPro" id="IPR014001">
    <property type="entry name" value="Helicase_ATP-bd"/>
</dbReference>
<dbReference type="PRINTS" id="PR00868">
    <property type="entry name" value="DNAPOLI"/>
</dbReference>
<dbReference type="Gene3D" id="3.40.50.300">
    <property type="entry name" value="P-loop containing nucleotide triphosphate hydrolases"/>
    <property type="match status" value="2"/>
</dbReference>
<evidence type="ECO:0000259" key="14">
    <source>
        <dbReference type="PROSITE" id="PS51194"/>
    </source>
</evidence>
<dbReference type="Pfam" id="PF21099">
    <property type="entry name" value="POLQ_helical"/>
    <property type="match status" value="1"/>
</dbReference>
<dbReference type="PROSITE" id="PS51194">
    <property type="entry name" value="HELICASE_CTER"/>
    <property type="match status" value="1"/>
</dbReference>
<keyword evidence="7" id="KW-0067">ATP-binding</keyword>
<keyword evidence="6" id="KW-0227">DNA damage</keyword>
<accession>A0A6G1SMN9</accession>
<feature type="domain" description="Helicase C-terminal" evidence="14">
    <location>
        <begin position="264"/>
        <end position="485"/>
    </location>
</feature>
<protein>
    <recommendedName>
        <fullName evidence="2">DNA-directed DNA polymerase</fullName>
        <ecNumber evidence="2">2.7.7.7</ecNumber>
    </recommendedName>
</protein>
<keyword evidence="5" id="KW-0547">Nucleotide-binding</keyword>
<dbReference type="PANTHER" id="PTHR10133">
    <property type="entry name" value="DNA POLYMERASE I"/>
    <property type="match status" value="1"/>
</dbReference>
<evidence type="ECO:0000256" key="5">
    <source>
        <dbReference type="ARBA" id="ARBA00022741"/>
    </source>
</evidence>
<dbReference type="FunFam" id="1.10.150.20:FF:000002">
    <property type="entry name" value="DNA polymerase I"/>
    <property type="match status" value="1"/>
</dbReference>
<feature type="compositionally biased region" description="Polar residues" evidence="12">
    <location>
        <begin position="842"/>
        <end position="852"/>
    </location>
</feature>
<evidence type="ECO:0000256" key="6">
    <source>
        <dbReference type="ARBA" id="ARBA00022763"/>
    </source>
</evidence>
<dbReference type="GO" id="GO:0003677">
    <property type="term" value="F:DNA binding"/>
    <property type="evidence" value="ECO:0007669"/>
    <property type="project" value="InterPro"/>
</dbReference>
<dbReference type="GO" id="GO:0006261">
    <property type="term" value="P:DNA-templated DNA replication"/>
    <property type="evidence" value="ECO:0007669"/>
    <property type="project" value="InterPro"/>
</dbReference>
<dbReference type="SUPFAM" id="SSF46785">
    <property type="entry name" value="Winged helix' DNA-binding domain"/>
    <property type="match status" value="1"/>
</dbReference>
<dbReference type="GO" id="GO:0005524">
    <property type="term" value="F:ATP binding"/>
    <property type="evidence" value="ECO:0007669"/>
    <property type="project" value="UniProtKB-KW"/>
</dbReference>
<dbReference type="SMART" id="SM00487">
    <property type="entry name" value="DEXDc"/>
    <property type="match status" value="1"/>
</dbReference>
<evidence type="ECO:0000256" key="7">
    <source>
        <dbReference type="ARBA" id="ARBA00022840"/>
    </source>
</evidence>
<dbReference type="Pfam" id="PF00476">
    <property type="entry name" value="DNA_pol_A"/>
    <property type="match status" value="1"/>
</dbReference>
<keyword evidence="9" id="KW-0234">DNA repair</keyword>
<dbReference type="Gene3D" id="3.30.70.370">
    <property type="match status" value="1"/>
</dbReference>
<evidence type="ECO:0000256" key="8">
    <source>
        <dbReference type="ARBA" id="ARBA00022932"/>
    </source>
</evidence>
<dbReference type="InterPro" id="IPR036390">
    <property type="entry name" value="WH_DNA-bd_sf"/>
</dbReference>
<dbReference type="Pfam" id="PF20470">
    <property type="entry name" value="HTH_61"/>
    <property type="match status" value="1"/>
</dbReference>
<keyword evidence="10" id="KW-0539">Nucleus</keyword>
<comment type="subcellular location">
    <subcellularLocation>
        <location evidence="1">Nucleus</location>
    </subcellularLocation>
</comment>
<evidence type="ECO:0000259" key="13">
    <source>
        <dbReference type="PROSITE" id="PS51192"/>
    </source>
</evidence>
<dbReference type="FunFam" id="3.40.50.300:FF:000813">
    <property type="entry name" value="helicase POLQ-like isoform X1"/>
    <property type="match status" value="1"/>
</dbReference>
<organism evidence="15">
    <name type="scientific">Aceria tosichella</name>
    <name type="common">wheat curl mite</name>
    <dbReference type="NCBI Taxonomy" id="561515"/>
    <lineage>
        <taxon>Eukaryota</taxon>
        <taxon>Metazoa</taxon>
        <taxon>Ecdysozoa</taxon>
        <taxon>Arthropoda</taxon>
        <taxon>Chelicerata</taxon>
        <taxon>Arachnida</taxon>
        <taxon>Acari</taxon>
        <taxon>Acariformes</taxon>
        <taxon>Trombidiformes</taxon>
        <taxon>Prostigmata</taxon>
        <taxon>Eupodina</taxon>
        <taxon>Eriophyoidea</taxon>
        <taxon>Eriophyidae</taxon>
        <taxon>Eriophyinae</taxon>
        <taxon>Aceriini</taxon>
        <taxon>Aceria</taxon>
    </lineage>
</organism>
<dbReference type="PROSITE" id="PS51192">
    <property type="entry name" value="HELICASE_ATP_BIND_1"/>
    <property type="match status" value="1"/>
</dbReference>
<dbReference type="InterPro" id="IPR011545">
    <property type="entry name" value="DEAD/DEAH_box_helicase_dom"/>
</dbReference>
<evidence type="ECO:0000256" key="2">
    <source>
        <dbReference type="ARBA" id="ARBA00012417"/>
    </source>
</evidence>
<name>A0A6G1SMN9_9ACAR</name>
<dbReference type="SUPFAM" id="SSF158702">
    <property type="entry name" value="Sec63 N-terminal domain-like"/>
    <property type="match status" value="1"/>
</dbReference>
<dbReference type="GO" id="GO:0003887">
    <property type="term" value="F:DNA-directed DNA polymerase activity"/>
    <property type="evidence" value="ECO:0007669"/>
    <property type="project" value="UniProtKB-KW"/>
</dbReference>
<dbReference type="GO" id="GO:0005634">
    <property type="term" value="C:nucleus"/>
    <property type="evidence" value="ECO:0007669"/>
    <property type="project" value="UniProtKB-SubCell"/>
</dbReference>
<dbReference type="SUPFAM" id="SSF52540">
    <property type="entry name" value="P-loop containing nucleoside triphosphate hydrolases"/>
    <property type="match status" value="1"/>
</dbReference>
<dbReference type="PANTHER" id="PTHR10133:SF62">
    <property type="entry name" value="DNA POLYMERASE THETA"/>
    <property type="match status" value="1"/>
</dbReference>
<dbReference type="EMBL" id="GGYP01006471">
    <property type="protein sequence ID" value="MDE51242.1"/>
    <property type="molecule type" value="Transcribed_RNA"/>
</dbReference>
<evidence type="ECO:0000256" key="10">
    <source>
        <dbReference type="ARBA" id="ARBA00023242"/>
    </source>
</evidence>
<dbReference type="InterPro" id="IPR043502">
    <property type="entry name" value="DNA/RNA_pol_sf"/>
</dbReference>
<evidence type="ECO:0000313" key="15">
    <source>
        <dbReference type="EMBL" id="MDE51242.1"/>
    </source>
</evidence>
<dbReference type="SMART" id="SM00482">
    <property type="entry name" value="POLAc"/>
    <property type="match status" value="1"/>
</dbReference>
<dbReference type="SMART" id="SM00490">
    <property type="entry name" value="HELICc"/>
    <property type="match status" value="1"/>
</dbReference>
<dbReference type="Gene3D" id="1.20.1060.10">
    <property type="entry name" value="Taq DNA Polymerase, Chain T, domain 4"/>
    <property type="match status" value="1"/>
</dbReference>
<dbReference type="Pfam" id="PF00271">
    <property type="entry name" value="Helicase_C"/>
    <property type="match status" value="1"/>
</dbReference>
<dbReference type="CDD" id="cd18026">
    <property type="entry name" value="DEXHc_POLQ-like"/>
    <property type="match status" value="1"/>
</dbReference>
<evidence type="ECO:0000256" key="12">
    <source>
        <dbReference type="SAM" id="MobiDB-lite"/>
    </source>
</evidence>
<feature type="region of interest" description="Disordered" evidence="12">
    <location>
        <begin position="837"/>
        <end position="875"/>
    </location>
</feature>
<proteinExistence type="predicted"/>
<dbReference type="InterPro" id="IPR001650">
    <property type="entry name" value="Helicase_C-like"/>
</dbReference>
<keyword evidence="8" id="KW-0239">DNA-directed DNA polymerase</keyword>
<evidence type="ECO:0000256" key="9">
    <source>
        <dbReference type="ARBA" id="ARBA00023204"/>
    </source>
</evidence>
<evidence type="ECO:0000256" key="11">
    <source>
        <dbReference type="ARBA" id="ARBA00049244"/>
    </source>
</evidence>
<dbReference type="CDD" id="cd18795">
    <property type="entry name" value="SF2_C_Ski2"/>
    <property type="match status" value="1"/>
</dbReference>
<dbReference type="InterPro" id="IPR046931">
    <property type="entry name" value="HTH_61"/>
</dbReference>
<dbReference type="SUPFAM" id="SSF56672">
    <property type="entry name" value="DNA/RNA polymerases"/>
    <property type="match status" value="1"/>
</dbReference>
<feature type="compositionally biased region" description="Basic residues" evidence="12">
    <location>
        <begin position="1111"/>
        <end position="1121"/>
    </location>
</feature>
<feature type="domain" description="Helicase ATP-binding" evidence="13">
    <location>
        <begin position="45"/>
        <end position="220"/>
    </location>
</feature>
<keyword evidence="3" id="KW-0808">Transferase</keyword>
<dbReference type="GO" id="GO:0097681">
    <property type="term" value="P:double-strand break repair via alternative nonhomologous end joining"/>
    <property type="evidence" value="ECO:0007669"/>
    <property type="project" value="TreeGrafter"/>
</dbReference>
<evidence type="ECO:0000256" key="4">
    <source>
        <dbReference type="ARBA" id="ARBA00022695"/>
    </source>
</evidence>
<dbReference type="Pfam" id="PF00270">
    <property type="entry name" value="DEAD"/>
    <property type="match status" value="1"/>
</dbReference>
<feature type="region of interest" description="Disordered" evidence="12">
    <location>
        <begin position="1111"/>
        <end position="1133"/>
    </location>
</feature>
<dbReference type="InterPro" id="IPR048960">
    <property type="entry name" value="POLQ-like_helical"/>
</dbReference>
<reference evidence="15" key="1">
    <citation type="submission" date="2018-10" db="EMBL/GenBank/DDBJ databases">
        <title>Transcriptome assembly of Aceria tosichella (Wheat curl mite) Type 2.</title>
        <authorList>
            <person name="Scully E.D."/>
            <person name="Geib S.M."/>
            <person name="Palmer N.A."/>
            <person name="Gupta A.K."/>
            <person name="Sarath G."/>
            <person name="Tatineni S."/>
        </authorList>
    </citation>
    <scope>NUCLEOTIDE SEQUENCE</scope>
    <source>
        <strain evidence="15">LincolnNE</strain>
    </source>
</reference>
<dbReference type="PROSITE" id="PS00447">
    <property type="entry name" value="DNA_POLYMERASE_A"/>
    <property type="match status" value="1"/>
</dbReference>
<dbReference type="Gene3D" id="1.10.3380.20">
    <property type="match status" value="1"/>
</dbReference>
<dbReference type="Gene3D" id="1.10.150.20">
    <property type="entry name" value="5' to 3' exonuclease, C-terminal subdomain"/>
    <property type="match status" value="1"/>
</dbReference>
<dbReference type="CDD" id="cd08638">
    <property type="entry name" value="DNA_pol_A_theta"/>
    <property type="match status" value="1"/>
</dbReference>
<dbReference type="InterPro" id="IPR001098">
    <property type="entry name" value="DNA-dir_DNA_pol_A_palm_dom"/>
</dbReference>
<keyword evidence="4" id="KW-0548">Nucleotidyltransferase</keyword>
<evidence type="ECO:0000256" key="1">
    <source>
        <dbReference type="ARBA" id="ARBA00004123"/>
    </source>
</evidence>
<evidence type="ECO:0000256" key="3">
    <source>
        <dbReference type="ARBA" id="ARBA00022679"/>
    </source>
</evidence>
<comment type="catalytic activity">
    <reaction evidence="11">
        <text>DNA(n) + a 2'-deoxyribonucleoside 5'-triphosphate = DNA(n+1) + diphosphate</text>
        <dbReference type="Rhea" id="RHEA:22508"/>
        <dbReference type="Rhea" id="RHEA-COMP:17339"/>
        <dbReference type="Rhea" id="RHEA-COMP:17340"/>
        <dbReference type="ChEBI" id="CHEBI:33019"/>
        <dbReference type="ChEBI" id="CHEBI:61560"/>
        <dbReference type="ChEBI" id="CHEBI:173112"/>
        <dbReference type="EC" id="2.7.7.7"/>
    </reaction>
</comment>
<dbReference type="EC" id="2.7.7.7" evidence="2"/>
<dbReference type="InterPro" id="IPR002298">
    <property type="entry name" value="DNA_polymerase_A"/>
</dbReference>
<sequence length="1618" mass="183081">MATALSPRTLKCQLSEWGLPPLIVAWFRKKGITSLFEWQVECLCQGDVLFGGNLVYSAPTSAGKTLVADFLLIKRVLEYNKKALVIEPFVALTREKAATLKSMLFTTKARVGAFGGAYYTPGGMAAVNVGVCTIEKANNFINKLINENKLSDLGIIVVDEIHYLGDERRGHQLELLLTKVLYYNSKQTLNKRIQIVGLSATIPNLKTIATWLQASLYVTEYRPVPLIEKIKIGDKLFDVKSYLLDPNCKPIETIEPSRFAIEKDFDDLYCLCLDTIIKGHSALVFCESKRECEIMATGLAEQIIKSGNLVKSKDQQKACMAAQLRDRISISKIKEILTKLDKCPAGKDTDLVKALRMGVGFHHAGLTMEEREIVEDGFKNGVIKTLMATSTLSSGVNLPARLVIVRSPMMISSNGGTFQREMLNPITYRQMIGRAGRKNIDTCGESILVCRPDNHDVALKLLQASLGNINSSLAHRLMGTEGEPSGIKKALLEVIANGTAVTRPNINKYLKSTFWLSSEDDSDSKVFKDAVTETLRFLTSKKFIEELTPGCYKPTRLGNAVLNSGIHPDESLELIQDLMKARQGFCLLNDLHIIYQVTPNDIARSADLKDWQHYSKIWNDLDDICQYVGERVGIDELVIARRARGFSHILSDDKERVYRRFWVALIINDLVKEMQLFEICKKFRMSKAFVQQAQRAVAQFAGVISIFCQELGYENIAALVTPLESRINFSCQRDLLDLIRLNITRPIARGLYNSGYRNIIAVAKGDKLDIEFVIRQLAPFKKESSFTETDAPIMWVPELAKNMSTLDYANYIVDCARDYVEIEYDLDINSMLEKKKDDEIQRQTQEQSNQASPVKRARLENGNSEASEENEGEETMKAKDVPYFVINYIERSPKAVKEYLDLWFSSSSVSLNFKLEHQINNPIGGKIKRAPRHKRQRKAIISQGIAPDCHATDSDSIDESLSQSHSQDGLSLRLDIDAKKHVVTKMYTCFGDDPTVYIIDNTETLERVRDQLANSIRDFNSSTASSSTSSSSSSSRRPIQLYTQNIVLTYKVLFAAFGIDQISLDRNFEWNAFDVAWWLIQDCPNRGVNNKNSSLSLVAKTEWGQKYHHFLHPSSPRKKKGSSQSRLVPPLTENDLGRNLDDFNRLKDVVKSGKTAILQPLINELLEELRKRDQFYAYQSAEIASRLTMAQMMIHGIGLDMKVMRDELTLYEDLSQQLTDIAQKHYARSSISLTNLKDVARVLYEDLDLKKHLLNYSTNSDIAKDPTNSEILKILSKYHAFPGLVRDFRKIGKALDALQSVTTYARHNDDLRMMRVFGQCDFWQTTGRVSMYDPDLFLINRNFTVTIPAHANREEELVDCAPRKCFVPVTGWVFVAADYSQLELRLLAHFSGDENLLEILNRSLNSDGTFDVFKTMASKVYRKPIDEVTKEDRQHAKQICYGIIYGMGNRSLAGQLGVDVEVAEEFRQDFFKAFPRIQEFTDKLIEECEQVGYVKSLLGRRRTITGITSTNSSAKSRANRVAINTRIQSSASDIIKLAMKAVHQRILDDYANSVRLTLEMHDELIYEVNPEILNDFGTVLRATMENIASSEELRVKLLVNLKKGPNWSRFEDFNIDTP</sequence>
<dbReference type="InterPro" id="IPR019760">
    <property type="entry name" value="DNA-dir_DNA_pol_A_CS"/>
</dbReference>
<dbReference type="InterPro" id="IPR027417">
    <property type="entry name" value="P-loop_NTPase"/>
</dbReference>